<evidence type="ECO:0000313" key="13">
    <source>
        <dbReference type="Proteomes" id="UP000184203"/>
    </source>
</evidence>
<evidence type="ECO:0000313" key="11">
    <source>
        <dbReference type="EMBL" id="SHK58917.1"/>
    </source>
</evidence>
<evidence type="ECO:0000256" key="8">
    <source>
        <dbReference type="HAMAP-Rule" id="MF_00135"/>
    </source>
</evidence>
<dbReference type="PANTHER" id="PTHR42894:SF1">
    <property type="entry name" value="N-(5'-PHOSPHORIBOSYL)ANTHRANILATE ISOMERASE"/>
    <property type="match status" value="1"/>
</dbReference>
<evidence type="ECO:0000256" key="1">
    <source>
        <dbReference type="ARBA" id="ARBA00001164"/>
    </source>
</evidence>
<keyword evidence="4 8" id="KW-0028">Amino-acid biosynthesis</keyword>
<name>E7R049_HALPU</name>
<comment type="similarity">
    <text evidence="3 8">Belongs to the TrpF family.</text>
</comment>
<evidence type="ECO:0000256" key="2">
    <source>
        <dbReference type="ARBA" id="ARBA00004664"/>
    </source>
</evidence>
<dbReference type="InterPro" id="IPR011060">
    <property type="entry name" value="RibuloseP-bd_barrel"/>
</dbReference>
<dbReference type="EMBL" id="AEMG01000030">
    <property type="protein sequence ID" value="EFW89943.1"/>
    <property type="molecule type" value="Genomic_DNA"/>
</dbReference>
<evidence type="ECO:0000259" key="9">
    <source>
        <dbReference type="Pfam" id="PF00697"/>
    </source>
</evidence>
<dbReference type="EMBL" id="FRAN01000002">
    <property type="protein sequence ID" value="SHK58917.1"/>
    <property type="molecule type" value="Genomic_DNA"/>
</dbReference>
<evidence type="ECO:0000313" key="12">
    <source>
        <dbReference type="Proteomes" id="UP000003751"/>
    </source>
</evidence>
<feature type="domain" description="N-(5'phosphoribosyl) anthranilate isomerase (PRAI)" evidence="9">
    <location>
        <begin position="4"/>
        <end position="200"/>
    </location>
</feature>
<dbReference type="Proteomes" id="UP000184203">
    <property type="component" value="Unassembled WGS sequence"/>
</dbReference>
<dbReference type="OrthoDB" id="27513at2157"/>
<sequence>MTRVKICGLTDEDDLAAAVDAGADAIGLLVDVPVDSPREIPPTRAAELAREVPPFVSTVLVTMPETTERTVEIAELVEPDIVQVHGTSVGDLAYLTANVDANVVCSIDPSTDRPERYDSVADALLLDAAETGGTGETHDWDRARELTESLSSPVLLAGGLTPENVADAVRAVEPFAVDVASGVESTGGRKDPDAVESFITNAKQRQRAVLQR</sequence>
<dbReference type="STRING" id="797209.GCA_000376445_01502"/>
<reference evidence="10 12" key="1">
    <citation type="journal article" date="2014" name="ISME J.">
        <title>Trehalose/2-sulfotrehalose biosynthesis and glycine-betaine uptake are widely spread mechanisms for osmoadaptation in the Halobacteriales.</title>
        <authorList>
            <person name="Youssef N.H."/>
            <person name="Savage-Ashlock K.N."/>
            <person name="McCully A.L."/>
            <person name="Luedtke B."/>
            <person name="Shaw E.I."/>
            <person name="Hoff W.D."/>
            <person name="Elshahed M.S."/>
        </authorList>
    </citation>
    <scope>NUCLEOTIDE SEQUENCE [LARGE SCALE GENOMIC DNA]</scope>
    <source>
        <strain evidence="10 12">DX253</strain>
    </source>
</reference>
<accession>E7R049</accession>
<dbReference type="CDD" id="cd00405">
    <property type="entry name" value="PRAI"/>
    <property type="match status" value="1"/>
</dbReference>
<evidence type="ECO:0000256" key="6">
    <source>
        <dbReference type="ARBA" id="ARBA00023141"/>
    </source>
</evidence>
<dbReference type="PATRIC" id="fig|797209.4.peg.4366"/>
<comment type="catalytic activity">
    <reaction evidence="1 8">
        <text>N-(5-phospho-beta-D-ribosyl)anthranilate = 1-(2-carboxyphenylamino)-1-deoxy-D-ribulose 5-phosphate</text>
        <dbReference type="Rhea" id="RHEA:21540"/>
        <dbReference type="ChEBI" id="CHEBI:18277"/>
        <dbReference type="ChEBI" id="CHEBI:58613"/>
        <dbReference type="EC" id="5.3.1.24"/>
    </reaction>
</comment>
<dbReference type="InterPro" id="IPR044643">
    <property type="entry name" value="TrpF_fam"/>
</dbReference>
<dbReference type="Pfam" id="PF00697">
    <property type="entry name" value="PRAI"/>
    <property type="match status" value="1"/>
</dbReference>
<dbReference type="UniPathway" id="UPA00035">
    <property type="reaction ID" value="UER00042"/>
</dbReference>
<evidence type="ECO:0000256" key="4">
    <source>
        <dbReference type="ARBA" id="ARBA00022605"/>
    </source>
</evidence>
<dbReference type="GO" id="GO:0000162">
    <property type="term" value="P:L-tryptophan biosynthetic process"/>
    <property type="evidence" value="ECO:0007669"/>
    <property type="project" value="UniProtKB-UniRule"/>
</dbReference>
<dbReference type="GO" id="GO:0004640">
    <property type="term" value="F:phosphoribosylanthranilate isomerase activity"/>
    <property type="evidence" value="ECO:0007669"/>
    <property type="project" value="UniProtKB-UniRule"/>
</dbReference>
<evidence type="ECO:0000256" key="3">
    <source>
        <dbReference type="ARBA" id="ARBA00007571"/>
    </source>
</evidence>
<reference evidence="13" key="3">
    <citation type="submission" date="2016-11" db="EMBL/GenBank/DDBJ databases">
        <authorList>
            <person name="Varghese N."/>
            <person name="Submissions S."/>
        </authorList>
    </citation>
    <scope>NUCLEOTIDE SEQUENCE [LARGE SCALE GENOMIC DNA]</scope>
    <source>
        <strain evidence="13">DX253</strain>
    </source>
</reference>
<dbReference type="SUPFAM" id="SSF51366">
    <property type="entry name" value="Ribulose-phoshate binding barrel"/>
    <property type="match status" value="1"/>
</dbReference>
<keyword evidence="7 8" id="KW-0413">Isomerase</keyword>
<protein>
    <recommendedName>
        <fullName evidence="8">N-(5'-phosphoribosyl)anthranilate isomerase</fullName>
        <shortName evidence="8">PRAI</shortName>
        <ecNumber evidence="8">5.3.1.24</ecNumber>
    </recommendedName>
</protein>
<dbReference type="PANTHER" id="PTHR42894">
    <property type="entry name" value="N-(5'-PHOSPHORIBOSYL)ANTHRANILATE ISOMERASE"/>
    <property type="match status" value="1"/>
</dbReference>
<dbReference type="eggNOG" id="arCOG01983">
    <property type="taxonomic scope" value="Archaea"/>
</dbReference>
<dbReference type="EC" id="5.3.1.24" evidence="8"/>
<dbReference type="InterPro" id="IPR013785">
    <property type="entry name" value="Aldolase_TIM"/>
</dbReference>
<dbReference type="Gene3D" id="3.20.20.70">
    <property type="entry name" value="Aldolase class I"/>
    <property type="match status" value="1"/>
</dbReference>
<dbReference type="AlphaFoldDB" id="E7R049"/>
<dbReference type="HAMAP" id="MF_00135">
    <property type="entry name" value="PRAI"/>
    <property type="match status" value="1"/>
</dbReference>
<evidence type="ECO:0000313" key="10">
    <source>
        <dbReference type="EMBL" id="EFW89943.1"/>
    </source>
</evidence>
<keyword evidence="5 8" id="KW-0822">Tryptophan biosynthesis</keyword>
<dbReference type="Proteomes" id="UP000003751">
    <property type="component" value="Unassembled WGS sequence"/>
</dbReference>
<keyword evidence="13" id="KW-1185">Reference proteome</keyword>
<keyword evidence="6 8" id="KW-0057">Aromatic amino acid biosynthesis</keyword>
<dbReference type="RefSeq" id="WP_007983686.1">
    <property type="nucleotide sequence ID" value="NZ_AEMG01000030.1"/>
</dbReference>
<organism evidence="10 12">
    <name type="scientific">Haladaptatus paucihalophilus DX253</name>
    <dbReference type="NCBI Taxonomy" id="797209"/>
    <lineage>
        <taxon>Archaea</taxon>
        <taxon>Methanobacteriati</taxon>
        <taxon>Methanobacteriota</taxon>
        <taxon>Stenosarchaea group</taxon>
        <taxon>Halobacteria</taxon>
        <taxon>Halobacteriales</taxon>
        <taxon>Haladaptataceae</taxon>
        <taxon>Haladaptatus</taxon>
    </lineage>
</organism>
<evidence type="ECO:0000256" key="5">
    <source>
        <dbReference type="ARBA" id="ARBA00022822"/>
    </source>
</evidence>
<reference evidence="11" key="2">
    <citation type="submission" date="2016-11" db="EMBL/GenBank/DDBJ databases">
        <authorList>
            <person name="Jaros S."/>
            <person name="Januszkiewicz K."/>
            <person name="Wedrychowicz H."/>
        </authorList>
    </citation>
    <scope>NUCLEOTIDE SEQUENCE [LARGE SCALE GENOMIC DNA]</scope>
    <source>
        <strain evidence="11">DX253</strain>
    </source>
</reference>
<proteinExistence type="inferred from homology"/>
<evidence type="ECO:0000256" key="7">
    <source>
        <dbReference type="ARBA" id="ARBA00023235"/>
    </source>
</evidence>
<comment type="pathway">
    <text evidence="2 8">Amino-acid biosynthesis; L-tryptophan biosynthesis; L-tryptophan from chorismate: step 3/5.</text>
</comment>
<gene>
    <name evidence="8" type="primary">trpF</name>
    <name evidence="11" type="ORF">SAMN05444342_1772</name>
    <name evidence="10" type="ORF">ZOD2009_22217</name>
</gene>
<dbReference type="InterPro" id="IPR001240">
    <property type="entry name" value="PRAI_dom"/>
</dbReference>